<feature type="region of interest" description="Disordered" evidence="5">
    <location>
        <begin position="1"/>
        <end position="106"/>
    </location>
</feature>
<sequence>MSTIDVSVEQGAPDMAEGSAIPPTPPNNQNTLSQRGKRKSARSRKGQAAGKGPNTRSKTATADNGSPLENPSHLSPSVATSLGSRHQSQERCASNQTADPLPFNLDSLTPDQFARLQMAMRTRDIEERSVQSHFDRRPVRFNEPSHRQNRPNDRQRMRTPGMESTVSMASTIRPLKDGKTALSASYGRTGGSSLDNAEPLTTIEELYELLRSSYSNLDAVAEARDELYHLWMKDTEDFYSFSYLDPCISFNNFQNKCSSHAQQLAEVERVKKQRQESLKAISRRPFVPGTRSQQIGKASSTKMLSDQKPESVSWPVKGTPGVASSRPSATPERKRDIRSRTPTETEGVTCYSCGVSGHIAPNCPNHSAPKNGIAIRVRTLIDTGAEVYLLGNRSITTPLAQRWDLPQKRFDSAATLNGFGKGQPQVVNTAIAANFQIQGRTFRNTPILEADFRPQKSFDLIIGKLFLAAHDLLPDCRRHQLIFPKQMPYLSNWKTDITTAAHQLLRSRPINPPAQQDMLQRDAKWKDKEIAPRKILRRPQVLATWASDHSKSLQKMADQLLGRNPSTVIQRNSSTHLRSQALSSLRYNREAVVNALGTDVHIVSGNVFFQHANRYGRIPRYKRHSYEDVFSFSIYELDRAIDYSVDKEDAETQNLLRARLPAEVEDFIDVFSKTESDELPPLREGIDHQIELKPDAKSLRLHPLYNMKADHLVALKQYLTEHLRKDWIVPSAAEYGSPVLFAKKPNGSLRFCVDYRELNAQSKKDCYPLPLISETLDRLTRAKLFTKLDIRAAFNRIRMDPASEDLTTFRTRFGQYKYKVLPFGLCNGPSTFQR</sequence>
<feature type="compositionally biased region" description="Basic and acidic residues" evidence="5">
    <location>
        <begin position="140"/>
        <end position="156"/>
    </location>
</feature>
<feature type="domain" description="Peptidase A2" evidence="7">
    <location>
        <begin position="377"/>
        <end position="420"/>
    </location>
</feature>
<keyword evidence="3" id="KW-0496">Mitochondrion</keyword>
<dbReference type="PROSITE" id="PS50158">
    <property type="entry name" value="ZF_CCHC"/>
    <property type="match status" value="1"/>
</dbReference>
<feature type="region of interest" description="Disordered" evidence="5">
    <location>
        <begin position="277"/>
        <end position="343"/>
    </location>
</feature>
<evidence type="ECO:0000256" key="4">
    <source>
        <dbReference type="PROSITE-ProRule" id="PRU00047"/>
    </source>
</evidence>
<comment type="subcellular location">
    <subcellularLocation>
        <location evidence="1">Mitochondrion</location>
    </subcellularLocation>
</comment>
<dbReference type="Gene3D" id="2.40.70.10">
    <property type="entry name" value="Acid Proteases"/>
    <property type="match status" value="1"/>
</dbReference>
<evidence type="ECO:0000256" key="2">
    <source>
        <dbReference type="ARBA" id="ARBA00022801"/>
    </source>
</evidence>
<dbReference type="InterPro" id="IPR036875">
    <property type="entry name" value="Znf_CCHC_sf"/>
</dbReference>
<dbReference type="InterPro" id="IPR021109">
    <property type="entry name" value="Peptidase_aspartic_dom_sf"/>
</dbReference>
<dbReference type="Pfam" id="PF00078">
    <property type="entry name" value="RVT_1"/>
    <property type="match status" value="1"/>
</dbReference>
<feature type="compositionally biased region" description="Basic and acidic residues" evidence="5">
    <location>
        <begin position="331"/>
        <end position="343"/>
    </location>
</feature>
<evidence type="ECO:0000313" key="9">
    <source>
        <dbReference type="EMBL" id="KAJ3574874.1"/>
    </source>
</evidence>
<feature type="domain" description="CCHC-type" evidence="6">
    <location>
        <begin position="350"/>
        <end position="365"/>
    </location>
</feature>
<comment type="caution">
    <text evidence="9">The sequence shown here is derived from an EMBL/GenBank/DDBJ whole genome shotgun (WGS) entry which is preliminary data.</text>
</comment>
<feature type="compositionally biased region" description="Polar residues" evidence="5">
    <location>
        <begin position="54"/>
        <end position="98"/>
    </location>
</feature>
<dbReference type="SUPFAM" id="SSF56672">
    <property type="entry name" value="DNA/RNA polymerases"/>
    <property type="match status" value="1"/>
</dbReference>
<dbReference type="CDD" id="cd01647">
    <property type="entry name" value="RT_LTR"/>
    <property type="match status" value="1"/>
</dbReference>
<dbReference type="CDD" id="cd00303">
    <property type="entry name" value="retropepsin_like"/>
    <property type="match status" value="1"/>
</dbReference>
<evidence type="ECO:0000259" key="8">
    <source>
        <dbReference type="PROSITE" id="PS50878"/>
    </source>
</evidence>
<dbReference type="GO" id="GO:0008270">
    <property type="term" value="F:zinc ion binding"/>
    <property type="evidence" value="ECO:0007669"/>
    <property type="project" value="UniProtKB-KW"/>
</dbReference>
<proteinExistence type="predicted"/>
<dbReference type="EMBL" id="JANPWZ010000581">
    <property type="protein sequence ID" value="KAJ3574874.1"/>
    <property type="molecule type" value="Genomic_DNA"/>
</dbReference>
<dbReference type="GO" id="GO:0006508">
    <property type="term" value="P:proteolysis"/>
    <property type="evidence" value="ECO:0007669"/>
    <property type="project" value="InterPro"/>
</dbReference>
<dbReference type="AlphaFoldDB" id="A0A9W8NG97"/>
<dbReference type="InterPro" id="IPR001878">
    <property type="entry name" value="Znf_CCHC"/>
</dbReference>
<dbReference type="Gene3D" id="4.10.60.10">
    <property type="entry name" value="Zinc finger, CCHC-type"/>
    <property type="match status" value="1"/>
</dbReference>
<dbReference type="InterPro" id="IPR001995">
    <property type="entry name" value="Peptidase_A2_cat"/>
</dbReference>
<keyword evidence="2" id="KW-0378">Hydrolase</keyword>
<dbReference type="Proteomes" id="UP001148614">
    <property type="component" value="Unassembled WGS sequence"/>
</dbReference>
<protein>
    <recommendedName>
        <fullName evidence="11">CCHC-type domain-containing protein</fullName>
    </recommendedName>
</protein>
<reference evidence="9" key="1">
    <citation type="submission" date="2022-07" db="EMBL/GenBank/DDBJ databases">
        <title>Genome Sequence of Xylaria arbuscula.</title>
        <authorList>
            <person name="Buettner E."/>
        </authorList>
    </citation>
    <scope>NUCLEOTIDE SEQUENCE</scope>
    <source>
        <strain evidence="9">VT107</strain>
    </source>
</reference>
<feature type="compositionally biased region" description="Polar residues" evidence="5">
    <location>
        <begin position="290"/>
        <end position="304"/>
    </location>
</feature>
<feature type="domain" description="Reverse transcriptase" evidence="8">
    <location>
        <begin position="722"/>
        <end position="834"/>
    </location>
</feature>
<gene>
    <name evidence="9" type="ORF">NPX13_g4222</name>
</gene>
<name>A0A9W8NG97_9PEZI</name>
<keyword evidence="4" id="KW-0863">Zinc-finger</keyword>
<evidence type="ECO:0000313" key="10">
    <source>
        <dbReference type="Proteomes" id="UP001148614"/>
    </source>
</evidence>
<evidence type="ECO:0000256" key="3">
    <source>
        <dbReference type="ARBA" id="ARBA00023128"/>
    </source>
</evidence>
<dbReference type="InterPro" id="IPR000477">
    <property type="entry name" value="RT_dom"/>
</dbReference>
<accession>A0A9W8NG97</accession>
<evidence type="ECO:0000256" key="1">
    <source>
        <dbReference type="ARBA" id="ARBA00004173"/>
    </source>
</evidence>
<dbReference type="SMART" id="SM00343">
    <property type="entry name" value="ZnF_C2HC"/>
    <property type="match status" value="1"/>
</dbReference>
<dbReference type="PANTHER" id="PTHR24559:SF444">
    <property type="entry name" value="REVERSE TRANSCRIPTASE DOMAIN-CONTAINING PROTEIN"/>
    <property type="match status" value="1"/>
</dbReference>
<dbReference type="Gene3D" id="3.10.10.10">
    <property type="entry name" value="HIV Type 1 Reverse Transcriptase, subunit A, domain 1"/>
    <property type="match status" value="1"/>
</dbReference>
<feature type="compositionally biased region" description="Basic residues" evidence="5">
    <location>
        <begin position="35"/>
        <end position="45"/>
    </location>
</feature>
<keyword evidence="4" id="KW-0862">Zinc</keyword>
<keyword evidence="4" id="KW-0479">Metal-binding</keyword>
<keyword evidence="10" id="KW-1185">Reference proteome</keyword>
<dbReference type="GO" id="GO:0004190">
    <property type="term" value="F:aspartic-type endopeptidase activity"/>
    <property type="evidence" value="ECO:0007669"/>
    <property type="project" value="InterPro"/>
</dbReference>
<dbReference type="Pfam" id="PF00098">
    <property type="entry name" value="zf-CCHC"/>
    <property type="match status" value="1"/>
</dbReference>
<evidence type="ECO:0000259" key="7">
    <source>
        <dbReference type="PROSITE" id="PS50175"/>
    </source>
</evidence>
<evidence type="ECO:0000259" key="6">
    <source>
        <dbReference type="PROSITE" id="PS50158"/>
    </source>
</evidence>
<dbReference type="GO" id="GO:0003676">
    <property type="term" value="F:nucleic acid binding"/>
    <property type="evidence" value="ECO:0007669"/>
    <property type="project" value="InterPro"/>
</dbReference>
<dbReference type="PROSITE" id="PS50878">
    <property type="entry name" value="RT_POL"/>
    <property type="match status" value="1"/>
</dbReference>
<dbReference type="InterPro" id="IPR053134">
    <property type="entry name" value="RNA-dir_DNA_polymerase"/>
</dbReference>
<organism evidence="9 10">
    <name type="scientific">Xylaria arbuscula</name>
    <dbReference type="NCBI Taxonomy" id="114810"/>
    <lineage>
        <taxon>Eukaryota</taxon>
        <taxon>Fungi</taxon>
        <taxon>Dikarya</taxon>
        <taxon>Ascomycota</taxon>
        <taxon>Pezizomycotina</taxon>
        <taxon>Sordariomycetes</taxon>
        <taxon>Xylariomycetidae</taxon>
        <taxon>Xylariales</taxon>
        <taxon>Xylariaceae</taxon>
        <taxon>Xylaria</taxon>
    </lineage>
</organism>
<dbReference type="PROSITE" id="PS50175">
    <property type="entry name" value="ASP_PROT_RETROV"/>
    <property type="match status" value="1"/>
</dbReference>
<dbReference type="InterPro" id="IPR043502">
    <property type="entry name" value="DNA/RNA_pol_sf"/>
</dbReference>
<evidence type="ECO:0008006" key="11">
    <source>
        <dbReference type="Google" id="ProtNLM"/>
    </source>
</evidence>
<dbReference type="PANTHER" id="PTHR24559">
    <property type="entry name" value="TRANSPOSON TY3-I GAG-POL POLYPROTEIN"/>
    <property type="match status" value="1"/>
</dbReference>
<dbReference type="GO" id="GO:0005739">
    <property type="term" value="C:mitochondrion"/>
    <property type="evidence" value="ECO:0007669"/>
    <property type="project" value="UniProtKB-SubCell"/>
</dbReference>
<feature type="region of interest" description="Disordered" evidence="5">
    <location>
        <begin position="140"/>
        <end position="166"/>
    </location>
</feature>
<evidence type="ECO:0000256" key="5">
    <source>
        <dbReference type="SAM" id="MobiDB-lite"/>
    </source>
</evidence>
<dbReference type="SUPFAM" id="SSF57756">
    <property type="entry name" value="Retrovirus zinc finger-like domains"/>
    <property type="match status" value="1"/>
</dbReference>